<protein>
    <recommendedName>
        <fullName evidence="7">EF-hand domain-containing protein</fullName>
    </recommendedName>
</protein>
<dbReference type="PANTHER" id="PTHR31323:SF15">
    <property type="entry name" value="MECHANOSENSITIVE ION CHANNEL PROTEIN MSY1"/>
    <property type="match status" value="1"/>
</dbReference>
<proteinExistence type="predicted"/>
<gene>
    <name evidence="8" type="ORF">EXIGLDRAFT_672416</name>
</gene>
<dbReference type="Gene3D" id="2.30.30.60">
    <property type="match status" value="1"/>
</dbReference>
<feature type="transmembrane region" description="Helical" evidence="6">
    <location>
        <begin position="58"/>
        <end position="78"/>
    </location>
</feature>
<dbReference type="InterPro" id="IPR023408">
    <property type="entry name" value="MscS_beta-dom_sf"/>
</dbReference>
<feature type="transmembrane region" description="Helical" evidence="6">
    <location>
        <begin position="181"/>
        <end position="201"/>
    </location>
</feature>
<dbReference type="InterPro" id="IPR010920">
    <property type="entry name" value="LSM_dom_sf"/>
</dbReference>
<feature type="transmembrane region" description="Helical" evidence="6">
    <location>
        <begin position="142"/>
        <end position="161"/>
    </location>
</feature>
<evidence type="ECO:0000313" key="8">
    <source>
        <dbReference type="EMBL" id="KZV95105.1"/>
    </source>
</evidence>
<feature type="transmembrane region" description="Helical" evidence="6">
    <location>
        <begin position="425"/>
        <end position="452"/>
    </location>
</feature>
<dbReference type="InterPro" id="IPR006685">
    <property type="entry name" value="MscS_channel_2nd"/>
</dbReference>
<accession>A0A165JNJ6</accession>
<keyword evidence="4 6" id="KW-0472">Membrane</keyword>
<evidence type="ECO:0000259" key="7">
    <source>
        <dbReference type="PROSITE" id="PS50222"/>
    </source>
</evidence>
<comment type="subcellular location">
    <subcellularLocation>
        <location evidence="1">Membrane</location>
    </subcellularLocation>
</comment>
<feature type="compositionally biased region" description="Low complexity" evidence="5">
    <location>
        <begin position="671"/>
        <end position="690"/>
    </location>
</feature>
<keyword evidence="3 6" id="KW-1133">Transmembrane helix</keyword>
<evidence type="ECO:0000256" key="3">
    <source>
        <dbReference type="ARBA" id="ARBA00022989"/>
    </source>
</evidence>
<feature type="region of interest" description="Disordered" evidence="5">
    <location>
        <begin position="669"/>
        <end position="732"/>
    </location>
</feature>
<feature type="domain" description="EF-hand" evidence="7">
    <location>
        <begin position="341"/>
        <end position="376"/>
    </location>
</feature>
<sequence length="732" mass="81606">MDSGQTTRPQNSRASSYDMLQRYGGHPQQFDVDPDLVKKSKVVRLYTWLINVSLVTRWILFIVPVLGLLWIPGILGITAYKDTRFLSVKLIWWSIWLSVIWGGWWAALLVARILPHFLRFTIGVVAIGLRKYFDWLMALHRYVAFLAWGITVNVSFVPIILNNRDKSVLSDSQESALTLLQRIVVAGMICSIVLIGEKLAIQVIAQNFHERSYAERIADQKGAVRVLVTLYRNSSEQADRSDTLRDPRPNQVNAQAQARRFFKTALKGVREVAQSTTTVLGNVASEIAGTQVLQPNSPESIVLNALGSANKTRLLARRIFYSFKQPKADSLYPEDFAPLFHDRDASDAAFTLFDKDMNGDANREEVEMACMECHREQLSIANSMKDLDSAVGRLDNILMTLYYVIAVIIFAVAVDAKLSTLVTGFGTIVLGLSWLIGGSLQEVLTSIIFLFVKHPYDVGDRVDIDSDQFTVKEIRLLSTVFISVSKGCVIQAPHSVLNTKYIANIRRSPQMSEPFTMEVSYATTFEQVEKLRDQMLAFVKDQRRDFMSAFDVSIVDIPEQGKMILSTSIKYKSNFQQGALKSKRKNMWICALKQALSDCKIYGPSGDPAAPAGVQQVTMVPYEPPAEAGHQRAPTLEEPLIPRGNYNLADKNAVIADDSLDVYDERDELHMTNPRPTMPRPRVGPSGPAMPQMPMPGPQQMGQVPRTTGVTTPAGGYETIEMGPPSGSAGYR</sequence>
<feature type="transmembrane region" description="Helical" evidence="6">
    <location>
        <begin position="90"/>
        <end position="107"/>
    </location>
</feature>
<feature type="transmembrane region" description="Helical" evidence="6">
    <location>
        <begin position="394"/>
        <end position="413"/>
    </location>
</feature>
<dbReference type="STRING" id="1314781.A0A165JNJ6"/>
<reference evidence="8 9" key="1">
    <citation type="journal article" date="2016" name="Mol. Biol. Evol.">
        <title>Comparative Genomics of Early-Diverging Mushroom-Forming Fungi Provides Insights into the Origins of Lignocellulose Decay Capabilities.</title>
        <authorList>
            <person name="Nagy L.G."/>
            <person name="Riley R."/>
            <person name="Tritt A."/>
            <person name="Adam C."/>
            <person name="Daum C."/>
            <person name="Floudas D."/>
            <person name="Sun H."/>
            <person name="Yadav J.S."/>
            <person name="Pangilinan J."/>
            <person name="Larsson K.H."/>
            <person name="Matsuura K."/>
            <person name="Barry K."/>
            <person name="Labutti K."/>
            <person name="Kuo R."/>
            <person name="Ohm R.A."/>
            <person name="Bhattacharya S.S."/>
            <person name="Shirouzu T."/>
            <person name="Yoshinaga Y."/>
            <person name="Martin F.M."/>
            <person name="Grigoriev I.V."/>
            <person name="Hibbett D.S."/>
        </authorList>
    </citation>
    <scope>NUCLEOTIDE SEQUENCE [LARGE SCALE GENOMIC DNA]</scope>
    <source>
        <strain evidence="8 9">HHB12029</strain>
    </source>
</reference>
<dbReference type="GO" id="GO:0005509">
    <property type="term" value="F:calcium ion binding"/>
    <property type="evidence" value="ECO:0007669"/>
    <property type="project" value="InterPro"/>
</dbReference>
<keyword evidence="2 6" id="KW-0812">Transmembrane</keyword>
<dbReference type="FunCoup" id="A0A165JNJ6">
    <property type="interactions" value="4"/>
</dbReference>
<dbReference type="InParanoid" id="A0A165JNJ6"/>
<dbReference type="GO" id="GO:0016020">
    <property type="term" value="C:membrane"/>
    <property type="evidence" value="ECO:0007669"/>
    <property type="project" value="UniProtKB-SubCell"/>
</dbReference>
<dbReference type="GO" id="GO:0006874">
    <property type="term" value="P:intracellular calcium ion homeostasis"/>
    <property type="evidence" value="ECO:0007669"/>
    <property type="project" value="TreeGrafter"/>
</dbReference>
<evidence type="ECO:0000313" key="9">
    <source>
        <dbReference type="Proteomes" id="UP000077266"/>
    </source>
</evidence>
<evidence type="ECO:0000256" key="4">
    <source>
        <dbReference type="ARBA" id="ARBA00023136"/>
    </source>
</evidence>
<organism evidence="8 9">
    <name type="scientific">Exidia glandulosa HHB12029</name>
    <dbReference type="NCBI Taxonomy" id="1314781"/>
    <lineage>
        <taxon>Eukaryota</taxon>
        <taxon>Fungi</taxon>
        <taxon>Dikarya</taxon>
        <taxon>Basidiomycota</taxon>
        <taxon>Agaricomycotina</taxon>
        <taxon>Agaricomycetes</taxon>
        <taxon>Auriculariales</taxon>
        <taxon>Exidiaceae</taxon>
        <taxon>Exidia</taxon>
    </lineage>
</organism>
<dbReference type="Proteomes" id="UP000077266">
    <property type="component" value="Unassembled WGS sequence"/>
</dbReference>
<dbReference type="InterPro" id="IPR058650">
    <property type="entry name" value="Msy1/2-like"/>
</dbReference>
<dbReference type="Pfam" id="PF25886">
    <property type="entry name" value="Msy1"/>
    <property type="match status" value="1"/>
</dbReference>
<dbReference type="InterPro" id="IPR002048">
    <property type="entry name" value="EF_hand_dom"/>
</dbReference>
<dbReference type="PANTHER" id="PTHR31323">
    <property type="entry name" value="MECHANOSENSITIVE ION CHANNEL PROTEIN MSY2"/>
    <property type="match status" value="1"/>
</dbReference>
<dbReference type="OrthoDB" id="544685at2759"/>
<evidence type="ECO:0000256" key="6">
    <source>
        <dbReference type="SAM" id="Phobius"/>
    </source>
</evidence>
<name>A0A165JNJ6_EXIGL</name>
<evidence type="ECO:0000256" key="2">
    <source>
        <dbReference type="ARBA" id="ARBA00022692"/>
    </source>
</evidence>
<evidence type="ECO:0000256" key="1">
    <source>
        <dbReference type="ARBA" id="ARBA00004370"/>
    </source>
</evidence>
<dbReference type="SUPFAM" id="SSF50182">
    <property type="entry name" value="Sm-like ribonucleoproteins"/>
    <property type="match status" value="1"/>
</dbReference>
<dbReference type="GO" id="GO:0005262">
    <property type="term" value="F:calcium channel activity"/>
    <property type="evidence" value="ECO:0007669"/>
    <property type="project" value="TreeGrafter"/>
</dbReference>
<evidence type="ECO:0000256" key="5">
    <source>
        <dbReference type="SAM" id="MobiDB-lite"/>
    </source>
</evidence>
<dbReference type="PROSITE" id="PS50222">
    <property type="entry name" value="EF_HAND_2"/>
    <property type="match status" value="1"/>
</dbReference>
<keyword evidence="9" id="KW-1185">Reference proteome</keyword>
<dbReference type="EMBL" id="KV425962">
    <property type="protein sequence ID" value="KZV95105.1"/>
    <property type="molecule type" value="Genomic_DNA"/>
</dbReference>
<dbReference type="Pfam" id="PF00924">
    <property type="entry name" value="MS_channel_2nd"/>
    <property type="match status" value="1"/>
</dbReference>
<dbReference type="AlphaFoldDB" id="A0A165JNJ6"/>